<dbReference type="EMBL" id="BAABFR010000030">
    <property type="protein sequence ID" value="GAA4392722.1"/>
    <property type="molecule type" value="Genomic_DNA"/>
</dbReference>
<dbReference type="InterPro" id="IPR037523">
    <property type="entry name" value="VOC_core"/>
</dbReference>
<dbReference type="CDD" id="cd07246">
    <property type="entry name" value="VOC_like"/>
    <property type="match status" value="1"/>
</dbReference>
<dbReference type="PANTHER" id="PTHR34109:SF1">
    <property type="entry name" value="VOC DOMAIN-CONTAINING PROTEIN"/>
    <property type="match status" value="1"/>
</dbReference>
<keyword evidence="3" id="KW-1185">Reference proteome</keyword>
<dbReference type="Gene3D" id="3.30.720.110">
    <property type="match status" value="1"/>
</dbReference>
<reference evidence="3" key="1">
    <citation type="journal article" date="2019" name="Int. J. Syst. Evol. Microbiol.">
        <title>The Global Catalogue of Microorganisms (GCM) 10K type strain sequencing project: providing services to taxonomists for standard genome sequencing and annotation.</title>
        <authorList>
            <consortium name="The Broad Institute Genomics Platform"/>
            <consortium name="The Broad Institute Genome Sequencing Center for Infectious Disease"/>
            <person name="Wu L."/>
            <person name="Ma J."/>
        </authorList>
    </citation>
    <scope>NUCLEOTIDE SEQUENCE [LARGE SCALE GENOMIC DNA]</scope>
    <source>
        <strain evidence="3">JCM 17688</strain>
    </source>
</reference>
<dbReference type="InterPro" id="IPR004360">
    <property type="entry name" value="Glyas_Fos-R_dOase_dom"/>
</dbReference>
<dbReference type="Proteomes" id="UP001500635">
    <property type="component" value="Unassembled WGS sequence"/>
</dbReference>
<dbReference type="RefSeq" id="WP_344995342.1">
    <property type="nucleotide sequence ID" value="NZ_BAABFR010000030.1"/>
</dbReference>
<organism evidence="2 3">
    <name type="scientific">Tsukamurella soli</name>
    <dbReference type="NCBI Taxonomy" id="644556"/>
    <lineage>
        <taxon>Bacteria</taxon>
        <taxon>Bacillati</taxon>
        <taxon>Actinomycetota</taxon>
        <taxon>Actinomycetes</taxon>
        <taxon>Mycobacteriales</taxon>
        <taxon>Tsukamurellaceae</taxon>
        <taxon>Tsukamurella</taxon>
    </lineage>
</organism>
<comment type="caution">
    <text evidence="2">The sequence shown here is derived from an EMBL/GenBank/DDBJ whole genome shotgun (WGS) entry which is preliminary data.</text>
</comment>
<evidence type="ECO:0000313" key="2">
    <source>
        <dbReference type="EMBL" id="GAA4392722.1"/>
    </source>
</evidence>
<dbReference type="PANTHER" id="PTHR34109">
    <property type="entry name" value="BNAUNNG04460D PROTEIN-RELATED"/>
    <property type="match status" value="1"/>
</dbReference>
<evidence type="ECO:0000259" key="1">
    <source>
        <dbReference type="PROSITE" id="PS51819"/>
    </source>
</evidence>
<dbReference type="Gene3D" id="3.30.720.120">
    <property type="match status" value="1"/>
</dbReference>
<name>A0ABP8JLI1_9ACTN</name>
<accession>A0ABP8JLI1</accession>
<dbReference type="SUPFAM" id="SSF54593">
    <property type="entry name" value="Glyoxalase/Bleomycin resistance protein/Dihydroxybiphenyl dioxygenase"/>
    <property type="match status" value="1"/>
</dbReference>
<gene>
    <name evidence="2" type="ORF">GCM10023147_22770</name>
</gene>
<dbReference type="InterPro" id="IPR029068">
    <property type="entry name" value="Glyas_Bleomycin-R_OHBP_Dase"/>
</dbReference>
<proteinExistence type="predicted"/>
<evidence type="ECO:0000313" key="3">
    <source>
        <dbReference type="Proteomes" id="UP001500635"/>
    </source>
</evidence>
<protein>
    <submittedName>
        <fullName evidence="2">VOC family protein</fullName>
    </submittedName>
</protein>
<dbReference type="Pfam" id="PF00903">
    <property type="entry name" value="Glyoxalase"/>
    <property type="match status" value="1"/>
</dbReference>
<dbReference type="PROSITE" id="PS51819">
    <property type="entry name" value="VOC"/>
    <property type="match status" value="1"/>
</dbReference>
<sequence length="161" mass="17562">MTSETTAQPYFRPDGYTTITPFLVVSPARAAIEFYREVFGAAVIDVTDGPDGTVAHAELDFGTGRLQLSDPAPSFSLVKPDGSKDVNHSYAIYVPDVDATFARAVEHGATPFEEPATFVTGDRFGAVLDPFGHRWAILTRVEDVDPAEAKRRVDEWVAQNT</sequence>
<feature type="domain" description="VOC" evidence="1">
    <location>
        <begin position="15"/>
        <end position="140"/>
    </location>
</feature>